<protein>
    <submittedName>
        <fullName evidence="4">Uncharacterized protein</fullName>
    </submittedName>
</protein>
<dbReference type="Proteomes" id="UP000664382">
    <property type="component" value="Unassembled WGS sequence"/>
</dbReference>
<dbReference type="RefSeq" id="WP_208097289.1">
    <property type="nucleotide sequence ID" value="NZ_JAGDYM010000007.1"/>
</dbReference>
<keyword evidence="2" id="KW-1133">Transmembrane helix</keyword>
<evidence type="ECO:0000256" key="1">
    <source>
        <dbReference type="SAM" id="MobiDB-lite"/>
    </source>
</evidence>
<feature type="region of interest" description="Disordered" evidence="1">
    <location>
        <begin position="841"/>
        <end position="867"/>
    </location>
</feature>
<feature type="chain" id="PRO_5038459075" evidence="3">
    <location>
        <begin position="35"/>
        <end position="1161"/>
    </location>
</feature>
<keyword evidence="2" id="KW-0812">Transmembrane</keyword>
<sequence>MRPAPGAARVPRGTRAALALLVSLSLVSGLPTGAAAISEPVSSSGAIEGGEPAGAGETGAVSPANADAGEERSSRDLDEETSGQAREASAPAGVPAVDGVEETRIESEGGSGDEAPSPGIGASARSATSSEPTVAILDRDAQGAPVSRLRVYQRVAFTASGFAPGGHLTARATVSNVPDTLLEGAGQADSLDHAWQLDADGATAGDADFFVDEAALGEWTVVFSDGASERSVVFEVVAPTLAVDPATAVQGGAVDVSGEGFFPRDEEGAVLTLAIRIWQSGTTLRRVETAAGEDARDWVTLTVAADGTAAGELQLPNGTLRDGAGTGVPGSNPRLAAGVYEIRAFRSDDPQTPHRAALEVTEDEGAEPVDELGVCPDGTITYDARTENTGGAANTPYRYCAPETVVHGEDIVITGAGGYFARNGSTGSVVNFFVDAQYSGDPDTLRRVGRSVAHPITGAVLEDRSFAAVQAHADGSWQVRIPFPSSLNARADDGRSIDDRWAVGTQHSVRMLTNTLLAGDQRRFNSVDFTVVARAGDAPRLSAPNYRHHGYTSRQSGDRAVAWLQSYVGSGGPAKLTGTGWLTTTGRPSTVEVRLLDEHGDYYQRTGGGDRTRWTTATATADGDLTSWIPMPGTVGAGSYVAVELRTAPSITAGDFARSWQSSPIVVGDVPWTAPPSQGATCTAAPTRASHRLAPGMESPAANIGGTIRLTGKNWCNTVGGGSLIAIKINAGAYAHKGGASARIVNAATGRVSACQATVCKTNKTIWYVIEAEEDGSFDVEVPVPGRTNSTPAFAEGSYSFQLLTRTVAADPYYRNARLDPSRSIETAEFTVVKEGASLKNVRPGKPSAPAEALHETQDLRDSRRGGVRVAQGARSWTVTVPRARAGDWVYVNVYDGQTPRFPWRTEWYRVRGSGTVELPLKGVVLPVGTNKLSVQDRSGALLGWARVTVRSPAGSDPSDGGDRGSGSTGRVLTGGTARSAATSSVQPAHIPAPPVRAYDALTARNAGEATAVTRQGEMRVTLPQGAGWVFLYLYPESGDPIPIDWVRVGSDGRFTVELGDLPAGRYRIAIVDEDGALLGWVSVTGAAGADDSDTAAAEEAVGEIAGEQPRAAAIGGADPTLNLILVAAAVLLLAGSAAGFITLRGPLPGRPARPEPPQPS</sequence>
<gene>
    <name evidence="4" type="ORF">J4H92_06315</name>
</gene>
<keyword evidence="5" id="KW-1185">Reference proteome</keyword>
<dbReference type="AlphaFoldDB" id="A0A939MIJ4"/>
<proteinExistence type="predicted"/>
<evidence type="ECO:0000313" key="4">
    <source>
        <dbReference type="EMBL" id="MBO1901563.1"/>
    </source>
</evidence>
<name>A0A939MIJ4_9MICO</name>
<reference evidence="4" key="1">
    <citation type="submission" date="2021-03" db="EMBL/GenBank/DDBJ databases">
        <title>Leucobacter chromiisoli sp. nov., isolated from chromium-containing soil of chemical plant.</title>
        <authorList>
            <person name="Xu Z."/>
        </authorList>
    </citation>
    <scope>NUCLEOTIDE SEQUENCE</scope>
    <source>
        <strain evidence="4">S27</strain>
    </source>
</reference>
<accession>A0A939MIJ4</accession>
<dbReference type="EMBL" id="JAGDYM010000007">
    <property type="protein sequence ID" value="MBO1901563.1"/>
    <property type="molecule type" value="Genomic_DNA"/>
</dbReference>
<feature type="transmembrane region" description="Helical" evidence="2">
    <location>
        <begin position="1124"/>
        <end position="1144"/>
    </location>
</feature>
<keyword evidence="3" id="KW-0732">Signal</keyword>
<organism evidence="4 5">
    <name type="scientific">Leucobacter weissii</name>
    <dbReference type="NCBI Taxonomy" id="1983706"/>
    <lineage>
        <taxon>Bacteria</taxon>
        <taxon>Bacillati</taxon>
        <taxon>Actinomycetota</taxon>
        <taxon>Actinomycetes</taxon>
        <taxon>Micrococcales</taxon>
        <taxon>Microbacteriaceae</taxon>
        <taxon>Leucobacter</taxon>
    </lineage>
</organism>
<keyword evidence="2" id="KW-0472">Membrane</keyword>
<evidence type="ECO:0000256" key="3">
    <source>
        <dbReference type="SAM" id="SignalP"/>
    </source>
</evidence>
<feature type="signal peptide" evidence="3">
    <location>
        <begin position="1"/>
        <end position="34"/>
    </location>
</feature>
<feature type="region of interest" description="Disordered" evidence="1">
    <location>
        <begin position="36"/>
        <end position="132"/>
    </location>
</feature>
<feature type="compositionally biased region" description="Basic and acidic residues" evidence="1">
    <location>
        <begin position="853"/>
        <end position="865"/>
    </location>
</feature>
<feature type="compositionally biased region" description="Gly residues" evidence="1">
    <location>
        <begin position="47"/>
        <end position="57"/>
    </location>
</feature>
<comment type="caution">
    <text evidence="4">The sequence shown here is derived from an EMBL/GenBank/DDBJ whole genome shotgun (WGS) entry which is preliminary data.</text>
</comment>
<feature type="region of interest" description="Disordered" evidence="1">
    <location>
        <begin position="951"/>
        <end position="992"/>
    </location>
</feature>
<evidence type="ECO:0000256" key="2">
    <source>
        <dbReference type="SAM" id="Phobius"/>
    </source>
</evidence>
<evidence type="ECO:0000313" key="5">
    <source>
        <dbReference type="Proteomes" id="UP000664382"/>
    </source>
</evidence>